<dbReference type="Proteomes" id="UP000765509">
    <property type="component" value="Unassembled WGS sequence"/>
</dbReference>
<organism evidence="2 3">
    <name type="scientific">Austropuccinia psidii MF-1</name>
    <dbReference type="NCBI Taxonomy" id="1389203"/>
    <lineage>
        <taxon>Eukaryota</taxon>
        <taxon>Fungi</taxon>
        <taxon>Dikarya</taxon>
        <taxon>Basidiomycota</taxon>
        <taxon>Pucciniomycotina</taxon>
        <taxon>Pucciniomycetes</taxon>
        <taxon>Pucciniales</taxon>
        <taxon>Sphaerophragmiaceae</taxon>
        <taxon>Austropuccinia</taxon>
    </lineage>
</organism>
<evidence type="ECO:0000256" key="1">
    <source>
        <dbReference type="SAM" id="MobiDB-lite"/>
    </source>
</evidence>
<name>A0A9Q3I356_9BASI</name>
<proteinExistence type="predicted"/>
<evidence type="ECO:0000313" key="2">
    <source>
        <dbReference type="EMBL" id="MBW0524334.1"/>
    </source>
</evidence>
<feature type="region of interest" description="Disordered" evidence="1">
    <location>
        <begin position="109"/>
        <end position="128"/>
    </location>
</feature>
<reference evidence="2" key="1">
    <citation type="submission" date="2021-03" db="EMBL/GenBank/DDBJ databases">
        <title>Draft genome sequence of rust myrtle Austropuccinia psidii MF-1, a brazilian biotype.</title>
        <authorList>
            <person name="Quecine M.C."/>
            <person name="Pachon D.M.R."/>
            <person name="Bonatelli M.L."/>
            <person name="Correr F.H."/>
            <person name="Franceschini L.M."/>
            <person name="Leite T.F."/>
            <person name="Margarido G.R.A."/>
            <person name="Almeida C.A."/>
            <person name="Ferrarezi J.A."/>
            <person name="Labate C.A."/>
        </authorList>
    </citation>
    <scope>NUCLEOTIDE SEQUENCE</scope>
    <source>
        <strain evidence="2">MF-1</strain>
    </source>
</reference>
<sequence length="329" mass="36125">MFYGLWSTPPFTGHILNPFASLTNSSPHHLPGQYLCFGPGGPSGLPGASGSLAPPLSLWGFRPKWPFWAIQATYGLYGLPTTNPIGKVGPKPQVGPSKPILTLKNGQIDPRTQIGHSQPPVATRSSSASFPLDSGERLSFTNVLHIKDLGMVNIWYNIPLCTNFAQQSNGDGFRTKLCHFKSITHFEGSIFIHSVLQSLVATRRPFKNPYHLALQELGCIFFSGLFRGKFQEVIKHPISCQGIKYFSIPWTPQLVHTGCIQASCMALALFGQFIFHCGNSITQFNSQDCQIFIDPKQSMQPRINPPGSVFSFSHILATFSSLGTFSPVN</sequence>
<gene>
    <name evidence="2" type="ORF">O181_064049</name>
</gene>
<keyword evidence="3" id="KW-1185">Reference proteome</keyword>
<dbReference type="AlphaFoldDB" id="A0A9Q3I356"/>
<accession>A0A9Q3I356</accession>
<evidence type="ECO:0000313" key="3">
    <source>
        <dbReference type="Proteomes" id="UP000765509"/>
    </source>
</evidence>
<dbReference type="EMBL" id="AVOT02030977">
    <property type="protein sequence ID" value="MBW0524334.1"/>
    <property type="molecule type" value="Genomic_DNA"/>
</dbReference>
<protein>
    <submittedName>
        <fullName evidence="2">Uncharacterized protein</fullName>
    </submittedName>
</protein>
<comment type="caution">
    <text evidence="2">The sequence shown here is derived from an EMBL/GenBank/DDBJ whole genome shotgun (WGS) entry which is preliminary data.</text>
</comment>